<proteinExistence type="inferred from homology"/>
<evidence type="ECO:0000256" key="2">
    <source>
        <dbReference type="ARBA" id="ARBA00023239"/>
    </source>
</evidence>
<reference evidence="4 5" key="1">
    <citation type="submission" date="2019-10" db="EMBL/GenBank/DDBJ databases">
        <title>Alkalibaculum tamaniensis sp.nov., a new alkaliphilic acetogen, isolated on methoxylated aromatics from a mud volcano.</title>
        <authorList>
            <person name="Khomyakova M.A."/>
            <person name="Merkel A.Y."/>
            <person name="Bonch-Osmolovskaya E.A."/>
            <person name="Slobodkin A.I."/>
        </authorList>
    </citation>
    <scope>NUCLEOTIDE SEQUENCE [LARGE SCALE GENOMIC DNA]</scope>
    <source>
        <strain evidence="4 5">M08DMB</strain>
    </source>
</reference>
<dbReference type="RefSeq" id="WP_152804202.1">
    <property type="nucleotide sequence ID" value="NZ_WHNX01000013.1"/>
</dbReference>
<evidence type="ECO:0000313" key="5">
    <source>
        <dbReference type="Proteomes" id="UP000440004"/>
    </source>
</evidence>
<dbReference type="PANTHER" id="PTHR36566">
    <property type="entry name" value="NICKEL INSERTION PROTEIN-RELATED"/>
    <property type="match status" value="1"/>
</dbReference>
<comment type="caution">
    <text evidence="4">The sequence shown here is derived from an EMBL/GenBank/DDBJ whole genome shotgun (WGS) entry which is preliminary data.</text>
</comment>
<comment type="function">
    <text evidence="3">Involved in the biosynthesis of a nickel-pincer cofactor ((SCS)Ni(II) pincer complex). Binds Ni(2+), and functions in nickel delivery to pyridinium-3,5-bisthiocarboxylic acid mononucleotide (P2TMN), to form the mature cofactor. Is thus probably required for the activation of nickel-pincer cofactor-dependent enzymes.</text>
</comment>
<dbReference type="GO" id="GO:0051604">
    <property type="term" value="P:protein maturation"/>
    <property type="evidence" value="ECO:0007669"/>
    <property type="project" value="UniProtKB-UniRule"/>
</dbReference>
<dbReference type="AlphaFoldDB" id="A0A6A7K980"/>
<comment type="similarity">
    <text evidence="3">Belongs to the LarC family.</text>
</comment>
<keyword evidence="1 3" id="KW-0533">Nickel</keyword>
<dbReference type="Proteomes" id="UP000440004">
    <property type="component" value="Unassembled WGS sequence"/>
</dbReference>
<dbReference type="EC" id="4.99.1.12" evidence="3"/>
<comment type="catalytic activity">
    <reaction evidence="3">
        <text>Ni(II)-pyridinium-3,5-bisthiocarboxylate mononucleotide = pyridinium-3,5-bisthiocarboxylate mononucleotide + Ni(2+)</text>
        <dbReference type="Rhea" id="RHEA:54784"/>
        <dbReference type="ChEBI" id="CHEBI:49786"/>
        <dbReference type="ChEBI" id="CHEBI:137372"/>
        <dbReference type="ChEBI" id="CHEBI:137373"/>
        <dbReference type="EC" id="4.99.1.12"/>
    </reaction>
</comment>
<keyword evidence="5" id="KW-1185">Reference proteome</keyword>
<name>A0A6A7K980_9FIRM</name>
<evidence type="ECO:0000313" key="4">
    <source>
        <dbReference type="EMBL" id="MPW26069.1"/>
    </source>
</evidence>
<sequence>MKQNTLYLECYSGISGDMVVATLLDLGADEQVLLNGLASCNMSGYSLNIYKTKKCGIVAKKFDVCLTSDIENHKHNEMKLHLNRNINDIYDIILKSNITANAKELAKKIFDVVAIAESKVHGKSIEEVHFHEVGAIDSIVDIIATAICLDNLNIGSVIISSLYEGTGHVKCQHGIIPVPVPAVVEIVNRHDLEIKITETIGEMVTPTGAAIAASIKTTNKLPDNYKIRKIGIGAGTKDFLKANILRGFFIDEIIKKNNEETITILECNVDDITGEELGFALEILLEQGALDAYFTPIYMKKNRPSYMFSVICNNDDCELMKKLIFKHTSTLGIRVHNYRRYIMNRRLEDFNSSLGQVRIKIGTYKDIIKRTIEYEDAKNIAKTNNMSVGNVLKTIYSELNHIIKL</sequence>
<dbReference type="GO" id="GO:0016151">
    <property type="term" value="F:nickel cation binding"/>
    <property type="evidence" value="ECO:0007669"/>
    <property type="project" value="UniProtKB-UniRule"/>
</dbReference>
<evidence type="ECO:0000256" key="1">
    <source>
        <dbReference type="ARBA" id="ARBA00022596"/>
    </source>
</evidence>
<dbReference type="InterPro" id="IPR002822">
    <property type="entry name" value="Ni_insertion"/>
</dbReference>
<accession>A0A6A7K980</accession>
<gene>
    <name evidence="3 4" type="primary">larC</name>
    <name evidence="4" type="ORF">GC105_09725</name>
</gene>
<dbReference type="EMBL" id="WHNX01000013">
    <property type="protein sequence ID" value="MPW26069.1"/>
    <property type="molecule type" value="Genomic_DNA"/>
</dbReference>
<dbReference type="Gene3D" id="3.30.70.1380">
    <property type="entry name" value="Transcriptional regulatory protein pf0864 domain like"/>
    <property type="match status" value="1"/>
</dbReference>
<evidence type="ECO:0000256" key="3">
    <source>
        <dbReference type="HAMAP-Rule" id="MF_01074"/>
    </source>
</evidence>
<organism evidence="4 5">
    <name type="scientific">Alkalibaculum sporogenes</name>
    <dbReference type="NCBI Taxonomy" id="2655001"/>
    <lineage>
        <taxon>Bacteria</taxon>
        <taxon>Bacillati</taxon>
        <taxon>Bacillota</taxon>
        <taxon>Clostridia</taxon>
        <taxon>Eubacteriales</taxon>
        <taxon>Eubacteriaceae</taxon>
        <taxon>Alkalibaculum</taxon>
    </lineage>
</organism>
<keyword evidence="2 3" id="KW-0456">Lyase</keyword>
<protein>
    <recommendedName>
        <fullName evidence="3">Pyridinium-3,5-bisthiocarboxylic acid mononucleotide nickel insertion protein</fullName>
        <shortName evidence="3">P2TMN nickel insertion protein</shortName>
        <ecNumber evidence="3">4.99.1.12</ecNumber>
    </recommendedName>
    <alternativeName>
        <fullName evidence="3">Nickel-pincer cofactor biosynthesis protein LarC</fullName>
    </alternativeName>
</protein>
<dbReference type="HAMAP" id="MF_01074">
    <property type="entry name" value="LarC"/>
    <property type="match status" value="1"/>
</dbReference>
<dbReference type="Pfam" id="PF01969">
    <property type="entry name" value="Ni_insertion"/>
    <property type="match status" value="1"/>
</dbReference>
<dbReference type="PANTHER" id="PTHR36566:SF1">
    <property type="entry name" value="PYRIDINIUM-3,5-BISTHIOCARBOXYLIC ACID MONONUCLEOTIDE NICKEL INSERTION PROTEIN"/>
    <property type="match status" value="1"/>
</dbReference>
<dbReference type="NCBIfam" id="TIGR00299">
    <property type="entry name" value="nickel pincer cofactor biosynthesis protein LarC"/>
    <property type="match status" value="1"/>
</dbReference>
<dbReference type="GO" id="GO:0016829">
    <property type="term" value="F:lyase activity"/>
    <property type="evidence" value="ECO:0007669"/>
    <property type="project" value="UniProtKB-UniRule"/>
</dbReference>